<organism evidence="3 4">
    <name type="scientific">Caenorhabditis japonica</name>
    <dbReference type="NCBI Taxonomy" id="281687"/>
    <lineage>
        <taxon>Eukaryota</taxon>
        <taxon>Metazoa</taxon>
        <taxon>Ecdysozoa</taxon>
        <taxon>Nematoda</taxon>
        <taxon>Chromadorea</taxon>
        <taxon>Rhabditida</taxon>
        <taxon>Rhabditina</taxon>
        <taxon>Rhabditomorpha</taxon>
        <taxon>Rhabditoidea</taxon>
        <taxon>Rhabditidae</taxon>
        <taxon>Peloderinae</taxon>
        <taxon>Caenorhabditis</taxon>
    </lineage>
</organism>
<reference evidence="3" key="2">
    <citation type="submission" date="2022-06" db="UniProtKB">
        <authorList>
            <consortium name="EnsemblMetazoa"/>
        </authorList>
    </citation>
    <scope>IDENTIFICATION</scope>
    <source>
        <strain evidence="3">DF5081</strain>
    </source>
</reference>
<name>A0A8R1E165_CAEJA</name>
<accession>A0A8R1E165</accession>
<dbReference type="OMA" id="FWMLQAD"/>
<evidence type="ECO:0000259" key="2">
    <source>
        <dbReference type="Pfam" id="PF03407"/>
    </source>
</evidence>
<dbReference type="AlphaFoldDB" id="A0A8R1E165"/>
<proteinExistence type="predicted"/>
<keyword evidence="4" id="KW-1185">Reference proteome</keyword>
<feature type="domain" description="Nucleotide-diphospho-sugar transferase" evidence="2">
    <location>
        <begin position="89"/>
        <end position="283"/>
    </location>
</feature>
<keyword evidence="1" id="KW-0812">Transmembrane</keyword>
<dbReference type="PANTHER" id="PTHR31967">
    <property type="entry name" value="GROUNDHOG (HEDGEHOG-LIKE FAMILY)-RELATED"/>
    <property type="match status" value="1"/>
</dbReference>
<dbReference type="Pfam" id="PF03407">
    <property type="entry name" value="Nucleotid_trans"/>
    <property type="match status" value="1"/>
</dbReference>
<dbReference type="EnsemblMetazoa" id="CJA17958.1">
    <property type="protein sequence ID" value="CJA17958.1"/>
    <property type="gene ID" value="WBGene00137162"/>
</dbReference>
<evidence type="ECO:0000313" key="4">
    <source>
        <dbReference type="Proteomes" id="UP000005237"/>
    </source>
</evidence>
<protein>
    <submittedName>
        <fullName evidence="3">Nucleotid_trans domain-containing protein</fullName>
    </submittedName>
</protein>
<dbReference type="InterPro" id="IPR005069">
    <property type="entry name" value="Nucl-diP-sugar_transferase"/>
</dbReference>
<keyword evidence="1" id="KW-0472">Membrane</keyword>
<evidence type="ECO:0000313" key="3">
    <source>
        <dbReference type="EnsemblMetazoa" id="CJA17958.1"/>
    </source>
</evidence>
<feature type="transmembrane region" description="Helical" evidence="1">
    <location>
        <begin position="6"/>
        <end position="25"/>
    </location>
</feature>
<dbReference type="PANTHER" id="PTHR31967:SF4">
    <property type="entry name" value="NUCLEOTIDE-DIPHOSPHO-SUGAR TRANSFERASE DOMAIN-CONTAINING PROTEIN"/>
    <property type="match status" value="1"/>
</dbReference>
<evidence type="ECO:0000256" key="1">
    <source>
        <dbReference type="SAM" id="Phobius"/>
    </source>
</evidence>
<keyword evidence="1" id="KW-1133">Transmembrane helix</keyword>
<sequence>MLRIVLRILVVLSAIPVALIFNNIWQNHRNLHVLRKNEAEFHWSHIVEYEELQRVVNKLPHNYGVMFLNRHAVRMTLNWLCNTKSFVGAHQRMLFIVMDKHSENSLRKFYPKLNIVIWLAPALQNTFRPYDTTYMSFFLMRTNFIHALQKLGKGFWMLQADTVWRDNFFNVIDVRKYEKSDILLDQQGYEGTAPIRQRTMNGANFYVPVNSSSQQLVESWLSWQKSVYITDPDLVKIFCLRGDYLCDYIPYSLVTGWEWIYGDQKNPPVMIQMDGETGGDKEKVLEKYDFWFLDRLDRCKADKVAKGVEQLASGSVPRVNTVSKSREQFYLKLGELMNQIPVFGHYSSIYGGLTSLYLQIF</sequence>
<dbReference type="Proteomes" id="UP000005237">
    <property type="component" value="Unassembled WGS sequence"/>
</dbReference>
<reference evidence="4" key="1">
    <citation type="submission" date="2010-08" db="EMBL/GenBank/DDBJ databases">
        <authorList>
            <consortium name="Caenorhabditis japonica Sequencing Consortium"/>
            <person name="Wilson R.K."/>
        </authorList>
    </citation>
    <scope>NUCLEOTIDE SEQUENCE [LARGE SCALE GENOMIC DNA]</scope>
    <source>
        <strain evidence="4">DF5081</strain>
    </source>
</reference>